<dbReference type="Pfam" id="PF17775">
    <property type="entry name" value="YchJ_M-like"/>
    <property type="match status" value="1"/>
</dbReference>
<dbReference type="InterPro" id="IPR032710">
    <property type="entry name" value="NTF2-like_dom_sf"/>
</dbReference>
<dbReference type="STRING" id="1850246.LPB138_02375"/>
<proteinExistence type="predicted"/>
<sequence>MNCPCNPSIKYSDCCEKAHRNIHTVKTAEALMRSRYSAFVMANIDYLQQSHHTTTKPSKREKKDIEKWAKSVEWIKLEVLNTTHGTQNDMNGTVEFKAFFMENGAVNVIHENSNFSKENNHWVYLDASN</sequence>
<dbReference type="RefSeq" id="WP_070235708.1">
    <property type="nucleotide sequence ID" value="NZ_CP017478.1"/>
</dbReference>
<dbReference type="OrthoDB" id="21421at2"/>
<dbReference type="Gene3D" id="3.10.450.50">
    <property type="match status" value="1"/>
</dbReference>
<gene>
    <name evidence="2" type="ORF">LPB138_02375</name>
</gene>
<evidence type="ECO:0000259" key="1">
    <source>
        <dbReference type="Pfam" id="PF17775"/>
    </source>
</evidence>
<dbReference type="InterPro" id="IPR048469">
    <property type="entry name" value="YchJ-like_M"/>
</dbReference>
<dbReference type="Proteomes" id="UP000176050">
    <property type="component" value="Chromosome"/>
</dbReference>
<organism evidence="2 3">
    <name type="scientific">Urechidicola croceus</name>
    <dbReference type="NCBI Taxonomy" id="1850246"/>
    <lineage>
        <taxon>Bacteria</taxon>
        <taxon>Pseudomonadati</taxon>
        <taxon>Bacteroidota</taxon>
        <taxon>Flavobacteriia</taxon>
        <taxon>Flavobacteriales</taxon>
        <taxon>Flavobacteriaceae</taxon>
        <taxon>Urechidicola</taxon>
    </lineage>
</organism>
<evidence type="ECO:0000313" key="2">
    <source>
        <dbReference type="EMBL" id="AOW19592.1"/>
    </source>
</evidence>
<name>A0A1D8P4R5_9FLAO</name>
<feature type="domain" description="YchJ-like middle NTF2-like" evidence="1">
    <location>
        <begin position="27"/>
        <end position="127"/>
    </location>
</feature>
<keyword evidence="3" id="KW-1185">Reference proteome</keyword>
<dbReference type="AlphaFoldDB" id="A0A1D8P4R5"/>
<protein>
    <submittedName>
        <fullName evidence="2">Sec-C motif domain protein</fullName>
    </submittedName>
</protein>
<evidence type="ECO:0000313" key="3">
    <source>
        <dbReference type="Proteomes" id="UP000176050"/>
    </source>
</evidence>
<accession>A0A1D8P4R5</accession>
<dbReference type="KEGG" id="lul:LPB138_02375"/>
<dbReference type="SUPFAM" id="SSF54427">
    <property type="entry name" value="NTF2-like"/>
    <property type="match status" value="1"/>
</dbReference>
<reference evidence="2 3" key="1">
    <citation type="submission" date="2016-10" db="EMBL/GenBank/DDBJ databases">
        <title>Lutibacter sp. LPB0138, isolated from marine gastropod.</title>
        <authorList>
            <person name="Kim E."/>
            <person name="Yi H."/>
        </authorList>
    </citation>
    <scope>NUCLEOTIDE SEQUENCE [LARGE SCALE GENOMIC DNA]</scope>
    <source>
        <strain evidence="2 3">LPB0138</strain>
    </source>
</reference>
<dbReference type="PANTHER" id="PTHR33747">
    <property type="entry name" value="UPF0225 PROTEIN SCO1677"/>
    <property type="match status" value="1"/>
</dbReference>
<dbReference type="EMBL" id="CP017478">
    <property type="protein sequence ID" value="AOW19592.1"/>
    <property type="molecule type" value="Genomic_DNA"/>
</dbReference>
<dbReference type="PANTHER" id="PTHR33747:SF1">
    <property type="entry name" value="ADENYLATE CYCLASE-ASSOCIATED CAP C-TERMINAL DOMAIN-CONTAINING PROTEIN"/>
    <property type="match status" value="1"/>
</dbReference>